<evidence type="ECO:0000256" key="3">
    <source>
        <dbReference type="ARBA" id="ARBA00022741"/>
    </source>
</evidence>
<name>A0A5J9W3C1_9POAL</name>
<dbReference type="Proteomes" id="UP000324897">
    <property type="component" value="Unassembled WGS sequence"/>
</dbReference>
<evidence type="ECO:0000256" key="1">
    <source>
        <dbReference type="ARBA" id="ARBA00006432"/>
    </source>
</evidence>
<dbReference type="PANTHER" id="PTHR24096:SF251">
    <property type="entry name" value="4-COUMARATE--COA LIGASE-LIKE 9"/>
    <property type="match status" value="1"/>
</dbReference>
<evidence type="ECO:0000256" key="4">
    <source>
        <dbReference type="ARBA" id="ARBA00022840"/>
    </source>
</evidence>
<dbReference type="AlphaFoldDB" id="A0A5J9W3C1"/>
<dbReference type="InterPro" id="IPR025110">
    <property type="entry name" value="AMP-bd_C"/>
</dbReference>
<protein>
    <recommendedName>
        <fullName evidence="5">AMP-binding enzyme C-terminal domain-containing protein</fullName>
    </recommendedName>
</protein>
<keyword evidence="2" id="KW-0436">Ligase</keyword>
<dbReference type="Gene3D" id="3.40.50.12780">
    <property type="entry name" value="N-terminal domain of ligase-like"/>
    <property type="match status" value="1"/>
</dbReference>
<sequence>MWSLNPTTTFLAHYMSHGMLSGYVNDDKATAATLDSEGWLKTGDLCYFNEDGFLYIVDRLKELIKYKGYQVPPAELEHILHSHPEIMDAGVVPYPDEDAGQLPMAFIVRKPGSHITEQQIMDYVAKHVNTLCPDAKGNTEMLRCM</sequence>
<evidence type="ECO:0000313" key="6">
    <source>
        <dbReference type="EMBL" id="TVU43242.1"/>
    </source>
</evidence>
<keyword evidence="7" id="KW-1185">Reference proteome</keyword>
<organism evidence="6 7">
    <name type="scientific">Eragrostis curvula</name>
    <name type="common">weeping love grass</name>
    <dbReference type="NCBI Taxonomy" id="38414"/>
    <lineage>
        <taxon>Eukaryota</taxon>
        <taxon>Viridiplantae</taxon>
        <taxon>Streptophyta</taxon>
        <taxon>Embryophyta</taxon>
        <taxon>Tracheophyta</taxon>
        <taxon>Spermatophyta</taxon>
        <taxon>Magnoliopsida</taxon>
        <taxon>Liliopsida</taxon>
        <taxon>Poales</taxon>
        <taxon>Poaceae</taxon>
        <taxon>PACMAD clade</taxon>
        <taxon>Chloridoideae</taxon>
        <taxon>Eragrostideae</taxon>
        <taxon>Eragrostidinae</taxon>
        <taxon>Eragrostis</taxon>
    </lineage>
</organism>
<proteinExistence type="inferred from homology"/>
<keyword evidence="3" id="KW-0547">Nucleotide-binding</keyword>
<comment type="caution">
    <text evidence="6">The sequence shown here is derived from an EMBL/GenBank/DDBJ whole genome shotgun (WGS) entry which is preliminary data.</text>
</comment>
<dbReference type="InterPro" id="IPR045851">
    <property type="entry name" value="AMP-bd_C_sf"/>
</dbReference>
<evidence type="ECO:0000256" key="2">
    <source>
        <dbReference type="ARBA" id="ARBA00022598"/>
    </source>
</evidence>
<dbReference type="PANTHER" id="PTHR24096">
    <property type="entry name" value="LONG-CHAIN-FATTY-ACID--COA LIGASE"/>
    <property type="match status" value="1"/>
</dbReference>
<dbReference type="InterPro" id="IPR042099">
    <property type="entry name" value="ANL_N_sf"/>
</dbReference>
<dbReference type="Gene3D" id="3.30.300.30">
    <property type="match status" value="1"/>
</dbReference>
<dbReference type="GO" id="GO:0016878">
    <property type="term" value="F:acid-thiol ligase activity"/>
    <property type="evidence" value="ECO:0007669"/>
    <property type="project" value="UniProtKB-ARBA"/>
</dbReference>
<reference evidence="6 7" key="1">
    <citation type="journal article" date="2019" name="Sci. Rep.">
        <title>A high-quality genome of Eragrostis curvula grass provides insights into Poaceae evolution and supports new strategies to enhance forage quality.</title>
        <authorList>
            <person name="Carballo J."/>
            <person name="Santos B.A.C.M."/>
            <person name="Zappacosta D."/>
            <person name="Garbus I."/>
            <person name="Selva J.P."/>
            <person name="Gallo C.A."/>
            <person name="Diaz A."/>
            <person name="Albertini E."/>
            <person name="Caccamo M."/>
            <person name="Echenique V."/>
        </authorList>
    </citation>
    <scope>NUCLEOTIDE SEQUENCE [LARGE SCALE GENOMIC DNA]</scope>
    <source>
        <strain evidence="7">cv. Victoria</strain>
        <tissue evidence="6">Leaf</tissue>
    </source>
</reference>
<dbReference type="Pfam" id="PF13193">
    <property type="entry name" value="AMP-binding_C"/>
    <property type="match status" value="1"/>
</dbReference>
<dbReference type="GO" id="GO:0016405">
    <property type="term" value="F:CoA-ligase activity"/>
    <property type="evidence" value="ECO:0007669"/>
    <property type="project" value="TreeGrafter"/>
</dbReference>
<dbReference type="OrthoDB" id="10253869at2759"/>
<keyword evidence="4" id="KW-0067">ATP-binding</keyword>
<evidence type="ECO:0000313" key="7">
    <source>
        <dbReference type="Proteomes" id="UP000324897"/>
    </source>
</evidence>
<evidence type="ECO:0000259" key="5">
    <source>
        <dbReference type="Pfam" id="PF13193"/>
    </source>
</evidence>
<feature type="domain" description="AMP-binding enzyme C-terminal" evidence="5">
    <location>
        <begin position="75"/>
        <end position="133"/>
    </location>
</feature>
<gene>
    <name evidence="6" type="ORF">EJB05_09690</name>
</gene>
<dbReference type="SUPFAM" id="SSF56801">
    <property type="entry name" value="Acetyl-CoA synthetase-like"/>
    <property type="match status" value="1"/>
</dbReference>
<feature type="non-terminal residue" evidence="6">
    <location>
        <position position="1"/>
    </location>
</feature>
<accession>A0A5J9W3C1</accession>
<dbReference type="EMBL" id="RWGY01000005">
    <property type="protein sequence ID" value="TVU43242.1"/>
    <property type="molecule type" value="Genomic_DNA"/>
</dbReference>
<dbReference type="Gramene" id="TVU43242">
    <property type="protein sequence ID" value="TVU43242"/>
    <property type="gene ID" value="EJB05_09690"/>
</dbReference>
<comment type="similarity">
    <text evidence="1">Belongs to the ATP-dependent AMP-binding enzyme family.</text>
</comment>
<dbReference type="GO" id="GO:0005524">
    <property type="term" value="F:ATP binding"/>
    <property type="evidence" value="ECO:0007669"/>
    <property type="project" value="UniProtKB-KW"/>
</dbReference>